<keyword evidence="4 8" id="KW-0653">Protein transport</keyword>
<evidence type="ECO:0000256" key="8">
    <source>
        <dbReference type="HAMAP-Rule" id="MF_01466"/>
    </source>
</evidence>
<keyword evidence="2 8" id="KW-1003">Cell membrane</keyword>
<evidence type="ECO:0000313" key="10">
    <source>
        <dbReference type="EMBL" id="KEQ43906.1"/>
    </source>
</evidence>
<feature type="transmembrane region" description="Helical" evidence="8">
    <location>
        <begin position="246"/>
        <end position="267"/>
    </location>
</feature>
<evidence type="ECO:0000313" key="11">
    <source>
        <dbReference type="EMBL" id="RSJ90106.1"/>
    </source>
</evidence>
<evidence type="ECO:0000256" key="1">
    <source>
        <dbReference type="ARBA" id="ARBA00022448"/>
    </source>
</evidence>
<dbReference type="GO" id="GO:0005886">
    <property type="term" value="C:plasma membrane"/>
    <property type="evidence" value="ECO:0007669"/>
    <property type="project" value="UniProtKB-SubCell"/>
</dbReference>
<dbReference type="PIRSF" id="PIRSF004557">
    <property type="entry name" value="SecY"/>
    <property type="match status" value="1"/>
</dbReference>
<proteinExistence type="inferred from homology"/>
<feature type="transmembrane region" description="Helical" evidence="8">
    <location>
        <begin position="339"/>
        <end position="362"/>
    </location>
</feature>
<comment type="caution">
    <text evidence="8">Lacks conserved residue(s) required for the propagation of feature annotation.</text>
</comment>
<keyword evidence="6 8" id="KW-0811">Translocation</keyword>
<dbReference type="EMBL" id="JPFY01000014">
    <property type="protein sequence ID" value="KEQ43906.1"/>
    <property type="molecule type" value="Genomic_DNA"/>
</dbReference>
<dbReference type="PANTHER" id="PTHR10906">
    <property type="entry name" value="SECY/SEC61-ALPHA FAMILY MEMBER"/>
    <property type="match status" value="1"/>
</dbReference>
<evidence type="ECO:0000313" key="12">
    <source>
        <dbReference type="Proteomes" id="UP000028089"/>
    </source>
</evidence>
<feature type="transmembrane region" description="Helical" evidence="8">
    <location>
        <begin position="287"/>
        <end position="307"/>
    </location>
</feature>
<comment type="caution">
    <text evidence="10">The sequence shown here is derived from an EMBL/GenBank/DDBJ whole genome shotgun (WGS) entry which is preliminary data.</text>
</comment>
<comment type="subcellular location">
    <subcellularLocation>
        <location evidence="8">Cell membrane</location>
        <topology evidence="8">Multi-pass membrane protein</topology>
    </subcellularLocation>
</comment>
<reference evidence="11 13" key="2">
    <citation type="submission" date="2018-11" db="EMBL/GenBank/DDBJ databases">
        <title>Species Designations Belie Phenotypic and Genotypic Heterogeneity in Oral Streptococci.</title>
        <authorList>
            <person name="Velsko I."/>
        </authorList>
    </citation>
    <scope>NUCLEOTIDE SEQUENCE [LARGE SCALE GENOMIC DNA]</scope>
    <source>
        <strain evidence="11 13">BCC22</strain>
    </source>
</reference>
<evidence type="ECO:0000256" key="7">
    <source>
        <dbReference type="ARBA" id="ARBA00023136"/>
    </source>
</evidence>
<dbReference type="GO" id="GO:0065002">
    <property type="term" value="P:intracellular protein transmembrane transport"/>
    <property type="evidence" value="ECO:0007669"/>
    <property type="project" value="UniProtKB-UniRule"/>
</dbReference>
<feature type="transmembrane region" description="Helical" evidence="8">
    <location>
        <begin position="158"/>
        <end position="176"/>
    </location>
</feature>
<feature type="transmembrane region" description="Helical" evidence="8">
    <location>
        <begin position="104"/>
        <end position="124"/>
    </location>
</feature>
<reference evidence="10 12" key="1">
    <citation type="submission" date="2014-05" db="EMBL/GenBank/DDBJ databases">
        <authorList>
            <person name="Daugherty S.C."/>
            <person name="Tallon L.J."/>
            <person name="Sadzewicz L."/>
            <person name="Kilian M."/>
            <person name="Tettelin H."/>
        </authorList>
    </citation>
    <scope>NUCLEOTIDE SEQUENCE [LARGE SCALE GENOMIC DNA]</scope>
    <source>
        <strain evidence="10 12">SK578</strain>
    </source>
</reference>
<dbReference type="Gene3D" id="1.10.3370.10">
    <property type="entry name" value="SecY subunit domain"/>
    <property type="match status" value="1"/>
</dbReference>
<evidence type="ECO:0000256" key="3">
    <source>
        <dbReference type="ARBA" id="ARBA00022692"/>
    </source>
</evidence>
<feature type="transmembrane region" description="Helical" evidence="8">
    <location>
        <begin position="130"/>
        <end position="151"/>
    </location>
</feature>
<accession>A0A081QLT3</accession>
<dbReference type="AlphaFoldDB" id="A0A081QLT3"/>
<dbReference type="InterPro" id="IPR023201">
    <property type="entry name" value="SecY_dom_sf"/>
</dbReference>
<dbReference type="HAMAP" id="MF_01466">
    <property type="entry name" value="SecY2"/>
    <property type="match status" value="1"/>
</dbReference>
<comment type="function">
    <text evidence="8">Part of the accessory SecA2/SecY2 system specifically required for export of possible cell wall proteins. The central subunit of a protein translocation channel.</text>
</comment>
<feature type="transmembrane region" description="Helical" evidence="8">
    <location>
        <begin position="63"/>
        <end position="83"/>
    </location>
</feature>
<dbReference type="EMBL" id="RJPW01000015">
    <property type="protein sequence ID" value="RSJ90106.1"/>
    <property type="molecule type" value="Genomic_DNA"/>
</dbReference>
<comment type="similarity">
    <text evidence="8">Belongs to the SecY/SEC61-alpha family. SecY2 subfamily.</text>
</comment>
<evidence type="ECO:0000256" key="9">
    <source>
        <dbReference type="NCBIfam" id="TIGR02920"/>
    </source>
</evidence>
<dbReference type="PRINTS" id="PR00303">
    <property type="entry name" value="SECYTRNLCASE"/>
</dbReference>
<keyword evidence="7 8" id="KW-0472">Membrane</keyword>
<comment type="subunit">
    <text evidence="8">Component of the accessory SecA2/SecY2 protein translocase complex required to export cell wall proteins. May form heterotrimers with SecE and SecG subunits.</text>
</comment>
<evidence type="ECO:0000256" key="6">
    <source>
        <dbReference type="ARBA" id="ARBA00023010"/>
    </source>
</evidence>
<dbReference type="PATRIC" id="fig|28037.93.peg.1615"/>
<feature type="transmembrane region" description="Helical" evidence="8">
    <location>
        <begin position="368"/>
        <end position="388"/>
    </location>
</feature>
<keyword evidence="1 8" id="KW-0813">Transport</keyword>
<dbReference type="Pfam" id="PF00344">
    <property type="entry name" value="SecY"/>
    <property type="match status" value="1"/>
</dbReference>
<evidence type="ECO:0000256" key="4">
    <source>
        <dbReference type="ARBA" id="ARBA00022927"/>
    </source>
</evidence>
<dbReference type="SUPFAM" id="SSF103491">
    <property type="entry name" value="Preprotein translocase SecY subunit"/>
    <property type="match status" value="1"/>
</dbReference>
<sequence>MKKLYSSIAVKKGLATLFLLFIYVLGSRITLPFVDLNSKDFLGGSTAYLAFSAALTGGNLRSLSIFSIGLSPWMSAMILWQMFSYSKKLGLSSTAIEIQDRRKMYLTLLIAVIQSLAISLSLPIQASYSSVLVIFMNTLLLIAGTFFLVWLSDLNASMGIGGSIVILLSSIIINIPQDVIETFKLVHIPTGIIVLLALLTVVFSYLLAIMYRARYLVPVNKIGLHNRFKRYSYLEIMLNPAGGMPYMYVMSFLSVPTYLFILLGFIFPDHSGLETLSKEFMIGKPLWVYVYISVLFLFSIIFAFVTMNGEEIADRMKKSGEYIYGIYPGEDTSRFINRLVLRFSVIGGLFNVIMAGGPMLFVLYDEKLLRLAMIPGLFMMFGGMIFTIRDEVKALRLNETYRPLI</sequence>
<gene>
    <name evidence="8 10" type="primary">secY2</name>
    <name evidence="11" type="ORF">D8788_08430</name>
    <name evidence="10" type="ORF">SK578_1667</name>
</gene>
<feature type="transmembrane region" description="Helical" evidence="8">
    <location>
        <begin position="188"/>
        <end position="211"/>
    </location>
</feature>
<evidence type="ECO:0000256" key="5">
    <source>
        <dbReference type="ARBA" id="ARBA00022989"/>
    </source>
</evidence>
<evidence type="ECO:0000313" key="13">
    <source>
        <dbReference type="Proteomes" id="UP000271520"/>
    </source>
</evidence>
<name>A0A081QLT3_STRMT</name>
<dbReference type="GO" id="GO:0006605">
    <property type="term" value="P:protein targeting"/>
    <property type="evidence" value="ECO:0007669"/>
    <property type="project" value="UniProtKB-UniRule"/>
</dbReference>
<evidence type="ECO:0000256" key="2">
    <source>
        <dbReference type="ARBA" id="ARBA00022475"/>
    </source>
</evidence>
<dbReference type="NCBIfam" id="NF009082">
    <property type="entry name" value="PRK12417.1"/>
    <property type="match status" value="1"/>
</dbReference>
<keyword evidence="3 8" id="KW-0812">Transmembrane</keyword>
<dbReference type="NCBIfam" id="TIGR02920">
    <property type="entry name" value="acc_sec_Y2"/>
    <property type="match status" value="1"/>
</dbReference>
<dbReference type="InterPro" id="IPR002208">
    <property type="entry name" value="SecY/SEC61-alpha"/>
</dbReference>
<keyword evidence="5 8" id="KW-1133">Transmembrane helix</keyword>
<dbReference type="Proteomes" id="UP000271520">
    <property type="component" value="Unassembled WGS sequence"/>
</dbReference>
<dbReference type="Proteomes" id="UP000028089">
    <property type="component" value="Unassembled WGS sequence"/>
</dbReference>
<organism evidence="10 12">
    <name type="scientific">Streptococcus mitis</name>
    <dbReference type="NCBI Taxonomy" id="28037"/>
    <lineage>
        <taxon>Bacteria</taxon>
        <taxon>Bacillati</taxon>
        <taxon>Bacillota</taxon>
        <taxon>Bacilli</taxon>
        <taxon>Lactobacillales</taxon>
        <taxon>Streptococcaceae</taxon>
        <taxon>Streptococcus</taxon>
        <taxon>Streptococcus mitis group</taxon>
    </lineage>
</organism>
<dbReference type="RefSeq" id="WP_042751630.1">
    <property type="nucleotide sequence ID" value="NZ_JALDTY010000002.1"/>
</dbReference>
<dbReference type="InterPro" id="IPR014269">
    <property type="entry name" value="SecY2"/>
</dbReference>
<protein>
    <recommendedName>
        <fullName evidence="8 9">Accessory Sec system protein translocase subunit SecY2</fullName>
    </recommendedName>
</protein>